<dbReference type="AlphaFoldDB" id="A0A1M6AR22"/>
<dbReference type="Pfam" id="PF14092">
    <property type="entry name" value="DUF4270"/>
    <property type="match status" value="1"/>
</dbReference>
<feature type="compositionally biased region" description="Acidic residues" evidence="1">
    <location>
        <begin position="138"/>
        <end position="162"/>
    </location>
</feature>
<feature type="signal peptide" evidence="2">
    <location>
        <begin position="1"/>
        <end position="19"/>
    </location>
</feature>
<organism evidence="3 4">
    <name type="scientific">Pseudozobellia thermophila</name>
    <dbReference type="NCBI Taxonomy" id="192903"/>
    <lineage>
        <taxon>Bacteria</taxon>
        <taxon>Pseudomonadati</taxon>
        <taxon>Bacteroidota</taxon>
        <taxon>Flavobacteriia</taxon>
        <taxon>Flavobacteriales</taxon>
        <taxon>Flavobacteriaceae</taxon>
        <taxon>Pseudozobellia</taxon>
    </lineage>
</organism>
<name>A0A1M6AR22_9FLAO</name>
<dbReference type="InterPro" id="IPR028974">
    <property type="entry name" value="TSP_type-3_rpt"/>
</dbReference>
<dbReference type="RefSeq" id="WP_072986907.1">
    <property type="nucleotide sequence ID" value="NZ_FQYU01000001.1"/>
</dbReference>
<evidence type="ECO:0000256" key="2">
    <source>
        <dbReference type="SAM" id="SignalP"/>
    </source>
</evidence>
<accession>A0A1M6AR22</accession>
<dbReference type="PROSITE" id="PS51257">
    <property type="entry name" value="PROKAR_LIPOPROTEIN"/>
    <property type="match status" value="1"/>
</dbReference>
<evidence type="ECO:0000313" key="4">
    <source>
        <dbReference type="Proteomes" id="UP000184543"/>
    </source>
</evidence>
<gene>
    <name evidence="3" type="ORF">SAMN04488513_101153</name>
</gene>
<keyword evidence="4" id="KW-1185">Reference proteome</keyword>
<dbReference type="EMBL" id="FQYU01000001">
    <property type="protein sequence ID" value="SHI38916.1"/>
    <property type="molecule type" value="Genomic_DNA"/>
</dbReference>
<reference evidence="4" key="1">
    <citation type="submission" date="2016-11" db="EMBL/GenBank/DDBJ databases">
        <authorList>
            <person name="Varghese N."/>
            <person name="Submissions S."/>
        </authorList>
    </citation>
    <scope>NUCLEOTIDE SEQUENCE [LARGE SCALE GENOMIC DNA]</scope>
    <source>
        <strain evidence="4">DSM 19858</strain>
    </source>
</reference>
<dbReference type="Proteomes" id="UP000184543">
    <property type="component" value="Unassembled WGS sequence"/>
</dbReference>
<dbReference type="GO" id="GO:0005509">
    <property type="term" value="F:calcium ion binding"/>
    <property type="evidence" value="ECO:0007669"/>
    <property type="project" value="InterPro"/>
</dbReference>
<proteinExistence type="predicted"/>
<sequence>MTFLKRFNFSALAVIFVMAAIVACEQDPTTIGSGVIGSSPLNTDIAVFDVFAKNRKIGAVSTNKLPVYQLGSFTHPVYGKTEASITSQLQLSSIAPTFGIYSQSTEDNPSSDSQIPENEKIDSVYLYIPFLTNPSGDSDGDGLADEFDGNPDDAGSDTDGDGLTDAQEISRGTDPLNSDTDGDGVDDAEDDEFIANQYRKTFDLDSIYVNGKPYDKNTGEVSFNLKVQRSNYYLRDLDPNSNFLEAQEYFSDQGFDPTFVDSLLFDGPVVISPDQIPLKNRDLASTEDVDESEELSYLDPGIRVALDKDFFQHNILDMEGSTELANQENFKNYLRGLHLSLSSLSDEVMLLLDMRRANITLSYSYDTADTDGEVSEGAGKKEFVLNFITSVLSQGQDTGLVTGNAVNTLVNDPYPGEVSGAMDTDANAEKIYLKGGAGAFAEINLFDQGNGKEAIKQIRQNNWVVNEANLVFYVAEDTDVEQPPSLYLYNTETGLPVYGAPLSQNDQLVKVYDYDGQLEKSSDGKALKYTVKITEHINDLIIRDVENATLGLFVTSSLYRTDLGSAVLDGNTEGEVPVASILSPLGTILYGSNVDDADADKKLRLEIFYTEID</sequence>
<dbReference type="Gene3D" id="4.10.1080.10">
    <property type="entry name" value="TSP type-3 repeat"/>
    <property type="match status" value="1"/>
</dbReference>
<evidence type="ECO:0008006" key="5">
    <source>
        <dbReference type="Google" id="ProtNLM"/>
    </source>
</evidence>
<dbReference type="SUPFAM" id="SSF103647">
    <property type="entry name" value="TSP type-3 repeat"/>
    <property type="match status" value="1"/>
</dbReference>
<dbReference type="InterPro" id="IPR025366">
    <property type="entry name" value="DUF4270"/>
</dbReference>
<evidence type="ECO:0000313" key="3">
    <source>
        <dbReference type="EMBL" id="SHI38916.1"/>
    </source>
</evidence>
<dbReference type="STRING" id="192903.SAMN04488513_101153"/>
<feature type="region of interest" description="Disordered" evidence="1">
    <location>
        <begin position="137"/>
        <end position="188"/>
    </location>
</feature>
<dbReference type="OrthoDB" id="1466062at2"/>
<evidence type="ECO:0000256" key="1">
    <source>
        <dbReference type="SAM" id="MobiDB-lite"/>
    </source>
</evidence>
<protein>
    <recommendedName>
        <fullName evidence="5">DUF4270 domain-containing protein</fullName>
    </recommendedName>
</protein>
<keyword evidence="2" id="KW-0732">Signal</keyword>
<feature type="chain" id="PRO_5012725736" description="DUF4270 domain-containing protein" evidence="2">
    <location>
        <begin position="20"/>
        <end position="613"/>
    </location>
</feature>